<reference evidence="3" key="1">
    <citation type="submission" date="2022-07" db="EMBL/GenBank/DDBJ databases">
        <title>Genome Sequence of Leucocoprinus birnbaumii.</title>
        <authorList>
            <person name="Buettner E."/>
        </authorList>
    </citation>
    <scope>NUCLEOTIDE SEQUENCE</scope>
    <source>
        <strain evidence="3">VT141</strain>
    </source>
</reference>
<evidence type="ECO:0000313" key="4">
    <source>
        <dbReference type="Proteomes" id="UP001213000"/>
    </source>
</evidence>
<evidence type="ECO:0000256" key="1">
    <source>
        <dbReference type="SAM" id="MobiDB-lite"/>
    </source>
</evidence>
<keyword evidence="2" id="KW-0472">Membrane</keyword>
<proteinExistence type="predicted"/>
<keyword evidence="2" id="KW-0812">Transmembrane</keyword>
<gene>
    <name evidence="3" type="ORF">NP233_g5261</name>
</gene>
<evidence type="ECO:0000313" key="3">
    <source>
        <dbReference type="EMBL" id="KAJ3569134.1"/>
    </source>
</evidence>
<keyword evidence="2" id="KW-1133">Transmembrane helix</keyword>
<feature type="region of interest" description="Disordered" evidence="1">
    <location>
        <begin position="112"/>
        <end position="161"/>
    </location>
</feature>
<accession>A0AAD5VWW0</accession>
<dbReference type="Proteomes" id="UP001213000">
    <property type="component" value="Unassembled WGS sequence"/>
</dbReference>
<protein>
    <submittedName>
        <fullName evidence="3">Uncharacterized protein</fullName>
    </submittedName>
</protein>
<feature type="compositionally biased region" description="Basic and acidic residues" evidence="1">
    <location>
        <begin position="112"/>
        <end position="124"/>
    </location>
</feature>
<feature type="compositionally biased region" description="Basic and acidic residues" evidence="1">
    <location>
        <begin position="206"/>
        <end position="221"/>
    </location>
</feature>
<sequence length="236" mass="26528">MRLVNQLNQHDDLSNGSFSNTHEALLGPCPGGKSTFCCSKENHSVNSTSPPQRRAPGPSDPSSPSWRNVNTRVIIPVVVILAAFLISAALIWRKLIRRRRLRDTLNSAPADEEKKLNPTRENHTLGRKLKKSSRGADKWRNPPAGRTGKNYKEVESRTGPGTHEAMARRLDAIEEEISPASEKKDRYARDMRDLTGQEGGYGWGYGKRDEIVRLQRERSEEQLPTEPAPAYSRHPD</sequence>
<keyword evidence="4" id="KW-1185">Reference proteome</keyword>
<comment type="caution">
    <text evidence="3">The sequence shown here is derived from an EMBL/GenBank/DDBJ whole genome shotgun (WGS) entry which is preliminary data.</text>
</comment>
<dbReference type="EMBL" id="JANIEX010000305">
    <property type="protein sequence ID" value="KAJ3569134.1"/>
    <property type="molecule type" value="Genomic_DNA"/>
</dbReference>
<name>A0AAD5VWW0_9AGAR</name>
<feature type="region of interest" description="Disordered" evidence="1">
    <location>
        <begin position="42"/>
        <end position="67"/>
    </location>
</feature>
<organism evidence="3 4">
    <name type="scientific">Leucocoprinus birnbaumii</name>
    <dbReference type="NCBI Taxonomy" id="56174"/>
    <lineage>
        <taxon>Eukaryota</taxon>
        <taxon>Fungi</taxon>
        <taxon>Dikarya</taxon>
        <taxon>Basidiomycota</taxon>
        <taxon>Agaricomycotina</taxon>
        <taxon>Agaricomycetes</taxon>
        <taxon>Agaricomycetidae</taxon>
        <taxon>Agaricales</taxon>
        <taxon>Agaricineae</taxon>
        <taxon>Agaricaceae</taxon>
        <taxon>Leucocoprinus</taxon>
    </lineage>
</organism>
<feature type="region of interest" description="Disordered" evidence="1">
    <location>
        <begin position="175"/>
        <end position="236"/>
    </location>
</feature>
<feature type="compositionally biased region" description="Basic and acidic residues" evidence="1">
    <location>
        <begin position="181"/>
        <end position="195"/>
    </location>
</feature>
<feature type="transmembrane region" description="Helical" evidence="2">
    <location>
        <begin position="73"/>
        <end position="92"/>
    </location>
</feature>
<dbReference type="AlphaFoldDB" id="A0AAD5VWW0"/>
<evidence type="ECO:0000256" key="2">
    <source>
        <dbReference type="SAM" id="Phobius"/>
    </source>
</evidence>